<evidence type="ECO:0000259" key="1">
    <source>
        <dbReference type="PROSITE" id="PS50206"/>
    </source>
</evidence>
<dbReference type="EMBL" id="RKMF01000010">
    <property type="protein sequence ID" value="ROZ62817.1"/>
    <property type="molecule type" value="Genomic_DNA"/>
</dbReference>
<keyword evidence="3" id="KW-1185">Reference proteome</keyword>
<dbReference type="RefSeq" id="WP_123825378.1">
    <property type="nucleotide sequence ID" value="NZ_RKMF01000010.1"/>
</dbReference>
<dbReference type="PANTHER" id="PTHR43031:SF16">
    <property type="entry name" value="OXIDOREDUCTASE"/>
    <property type="match status" value="1"/>
</dbReference>
<dbReference type="CDD" id="cd00158">
    <property type="entry name" value="RHOD"/>
    <property type="match status" value="1"/>
</dbReference>
<dbReference type="SMART" id="SM00450">
    <property type="entry name" value="RHOD"/>
    <property type="match status" value="1"/>
</dbReference>
<dbReference type="AlphaFoldDB" id="A0A3N3ZPC0"/>
<gene>
    <name evidence="2" type="ORF">EDL96_08550</name>
</gene>
<evidence type="ECO:0000313" key="2">
    <source>
        <dbReference type="EMBL" id="ROZ62817.1"/>
    </source>
</evidence>
<dbReference type="SUPFAM" id="SSF52821">
    <property type="entry name" value="Rhodanese/Cell cycle control phosphatase"/>
    <property type="match status" value="1"/>
</dbReference>
<accession>A0A3N3ZPC0</accession>
<dbReference type="InterPro" id="IPR001763">
    <property type="entry name" value="Rhodanese-like_dom"/>
</dbReference>
<dbReference type="InterPro" id="IPR050229">
    <property type="entry name" value="GlpE_sulfurtransferase"/>
</dbReference>
<evidence type="ECO:0000313" key="3">
    <source>
        <dbReference type="Proteomes" id="UP000270616"/>
    </source>
</evidence>
<dbReference type="Pfam" id="PF00581">
    <property type="entry name" value="Rhodanese"/>
    <property type="match status" value="1"/>
</dbReference>
<dbReference type="Gene3D" id="3.40.250.10">
    <property type="entry name" value="Rhodanese-like domain"/>
    <property type="match status" value="1"/>
</dbReference>
<name>A0A3N3ZPC0_9MICC</name>
<dbReference type="InterPro" id="IPR036873">
    <property type="entry name" value="Rhodanese-like_dom_sf"/>
</dbReference>
<sequence length="111" mass="11802">MDNVDNLPSASVDEVPADAKILDVREDFEWEAGHIDGAQHIPLGELSARYGEVPVDEDVYVICRSGGRSLRATAFLAGTGFDPVNVLGGMGAWADAEKPMVSESGDEPTVK</sequence>
<dbReference type="PROSITE" id="PS50206">
    <property type="entry name" value="RHODANESE_3"/>
    <property type="match status" value="1"/>
</dbReference>
<proteinExistence type="predicted"/>
<dbReference type="PANTHER" id="PTHR43031">
    <property type="entry name" value="FAD-DEPENDENT OXIDOREDUCTASE"/>
    <property type="match status" value="1"/>
</dbReference>
<dbReference type="OrthoDB" id="9800872at2"/>
<dbReference type="Proteomes" id="UP000270616">
    <property type="component" value="Unassembled WGS sequence"/>
</dbReference>
<protein>
    <submittedName>
        <fullName evidence="2">Rhodanese-like domain-containing protein</fullName>
    </submittedName>
</protein>
<reference evidence="2 3" key="1">
    <citation type="submission" date="2018-10" db="EMBL/GenBank/DDBJ databases">
        <title>Kocuria sp. M5W7-7, whole genome shotgun sequence.</title>
        <authorList>
            <person name="Tuo L."/>
        </authorList>
    </citation>
    <scope>NUCLEOTIDE SEQUENCE [LARGE SCALE GENOMIC DNA]</scope>
    <source>
        <strain evidence="2 3">M5W7-7</strain>
    </source>
</reference>
<comment type="caution">
    <text evidence="2">The sequence shown here is derived from an EMBL/GenBank/DDBJ whole genome shotgun (WGS) entry which is preliminary data.</text>
</comment>
<organism evidence="2 3">
    <name type="scientific">Kocuria soli</name>
    <dbReference type="NCBI Taxonomy" id="2485125"/>
    <lineage>
        <taxon>Bacteria</taxon>
        <taxon>Bacillati</taxon>
        <taxon>Actinomycetota</taxon>
        <taxon>Actinomycetes</taxon>
        <taxon>Micrococcales</taxon>
        <taxon>Micrococcaceae</taxon>
        <taxon>Kocuria</taxon>
    </lineage>
</organism>
<feature type="domain" description="Rhodanese" evidence="1">
    <location>
        <begin position="15"/>
        <end position="102"/>
    </location>
</feature>